<accession>A0A1Z1FD80</accession>
<keyword evidence="3" id="KW-1185">Reference proteome</keyword>
<dbReference type="SUPFAM" id="SSF53448">
    <property type="entry name" value="Nucleotide-diphospho-sugar transferases"/>
    <property type="match status" value="2"/>
</dbReference>
<dbReference type="KEGG" id="cman:A9D14_11575"/>
<feature type="domain" description="Glycosyltransferase 2-like" evidence="1">
    <location>
        <begin position="111"/>
        <end position="240"/>
    </location>
</feature>
<organism evidence="2 3">
    <name type="scientific">Croceicoccus marinus</name>
    <dbReference type="NCBI Taxonomy" id="450378"/>
    <lineage>
        <taxon>Bacteria</taxon>
        <taxon>Pseudomonadati</taxon>
        <taxon>Pseudomonadota</taxon>
        <taxon>Alphaproteobacteria</taxon>
        <taxon>Sphingomonadales</taxon>
        <taxon>Erythrobacteraceae</taxon>
        <taxon>Croceicoccus</taxon>
    </lineage>
</organism>
<evidence type="ECO:0000259" key="1">
    <source>
        <dbReference type="Pfam" id="PF00535"/>
    </source>
</evidence>
<dbReference type="InterPro" id="IPR029044">
    <property type="entry name" value="Nucleotide-diphossugar_trans"/>
</dbReference>
<dbReference type="InterPro" id="IPR001173">
    <property type="entry name" value="Glyco_trans_2-like"/>
</dbReference>
<evidence type="ECO:0000313" key="3">
    <source>
        <dbReference type="Proteomes" id="UP000195807"/>
    </source>
</evidence>
<dbReference type="STRING" id="450378.GCA_001661675_02326"/>
<proteinExistence type="predicted"/>
<sequence length="605" mass="68389">MQQDIMTIKQSGLFDENWYRTQYPDVADAGIDPVEHYLWIGAHLGRNPSPTFDTGAYRERHVGSLAENENPLLHHVRTGAPIPISAAGTSGPVGAATASLPLTDPAGIAFSVIMPTRDRAHCIVAAIDSLMAQSHRNFELVIVDDGSTDGTEQLVARKYADALAAGQIVYIRNETGSGVCMARNIGLSKASRKWITYLDSDNTIRPEFLDTFAQAIVRNPQTQTIYANFKVNGSDRIGGRAFDLKDLASRNFIDIGVFCHSRMCYKMLGGFDSELKRLVDWELILRYAKVFPPVHLPVVLMDYCDRDSDERITRNQSYPQARMQVHRKHDFRPTVTIAVLSYNQEEYILQALESAICQKGWFTFEILIADDGSTDRTPEIIAEFAKKHPHVVRNISSPFNMGISENFRRCFREAAGEYIAILEGDDYWEADDNIARKVRFLRESPECSMVFSKIKMVREKNGSQEVRYLERQIKLKTDKLTGSDFIADPNMNLIVNFSACVFVTDLMRRLPYHAYTYRLSEITVAFFLEKHGPIGYINDAMTAYRHHSGGTWSGLTTPGKIRNAMEIREIVRDVADPKYRPAIQVVIDEYVEKLEKLESQSRAAA</sequence>
<gene>
    <name evidence="2" type="ORF">A9D14_11575</name>
</gene>
<reference evidence="2 3" key="1">
    <citation type="submission" date="2017-01" db="EMBL/GenBank/DDBJ databases">
        <title>Complete genome sequence of esterase-producing bacterium Croceicoccus marinus E4A9.</title>
        <authorList>
            <person name="Wu Y.-H."/>
            <person name="Cheng H."/>
            <person name="Xu L."/>
            <person name="Huo Y.-Y."/>
            <person name="Wang C.-S."/>
            <person name="Xu X.-W."/>
        </authorList>
    </citation>
    <scope>NUCLEOTIDE SEQUENCE [LARGE SCALE GENOMIC DNA]</scope>
    <source>
        <strain evidence="2 3">E4A9</strain>
    </source>
</reference>
<dbReference type="InterPro" id="IPR050834">
    <property type="entry name" value="Glycosyltransf_2"/>
</dbReference>
<dbReference type="Proteomes" id="UP000195807">
    <property type="component" value="Chromosome"/>
</dbReference>
<dbReference type="PANTHER" id="PTHR43685">
    <property type="entry name" value="GLYCOSYLTRANSFERASE"/>
    <property type="match status" value="1"/>
</dbReference>
<protein>
    <recommendedName>
        <fullName evidence="1">Glycosyltransferase 2-like domain-containing protein</fullName>
    </recommendedName>
</protein>
<evidence type="ECO:0000313" key="2">
    <source>
        <dbReference type="EMBL" id="ARU16702.1"/>
    </source>
</evidence>
<dbReference type="PANTHER" id="PTHR43685:SF2">
    <property type="entry name" value="GLYCOSYLTRANSFERASE 2-LIKE DOMAIN-CONTAINING PROTEIN"/>
    <property type="match status" value="1"/>
</dbReference>
<dbReference type="Gene3D" id="3.90.550.10">
    <property type="entry name" value="Spore Coat Polysaccharide Biosynthesis Protein SpsA, Chain A"/>
    <property type="match status" value="2"/>
</dbReference>
<name>A0A1Z1FD80_9SPHN</name>
<feature type="domain" description="Glycosyltransferase 2-like" evidence="1">
    <location>
        <begin position="336"/>
        <end position="471"/>
    </location>
</feature>
<dbReference type="Pfam" id="PF00535">
    <property type="entry name" value="Glycos_transf_2"/>
    <property type="match status" value="2"/>
</dbReference>
<dbReference type="EMBL" id="CP019602">
    <property type="protein sequence ID" value="ARU16702.1"/>
    <property type="molecule type" value="Genomic_DNA"/>
</dbReference>
<dbReference type="AlphaFoldDB" id="A0A1Z1FD80"/>